<dbReference type="InterPro" id="IPR014716">
    <property type="entry name" value="Fibrinogen_a/b/g_C_1"/>
</dbReference>
<protein>
    <submittedName>
        <fullName evidence="1">Uncharacterized protein</fullName>
    </submittedName>
</protein>
<keyword evidence="2" id="KW-1185">Reference proteome</keyword>
<dbReference type="Pfam" id="PF00147">
    <property type="entry name" value="Fibrinogen_C"/>
    <property type="match status" value="1"/>
</dbReference>
<organism evidence="1 2">
    <name type="scientific">Paramuricea clavata</name>
    <name type="common">Red gorgonian</name>
    <name type="synonym">Violescent sea-whip</name>
    <dbReference type="NCBI Taxonomy" id="317549"/>
    <lineage>
        <taxon>Eukaryota</taxon>
        <taxon>Metazoa</taxon>
        <taxon>Cnidaria</taxon>
        <taxon>Anthozoa</taxon>
        <taxon>Octocorallia</taxon>
        <taxon>Malacalcyonacea</taxon>
        <taxon>Plexauridae</taxon>
        <taxon>Paramuricea</taxon>
    </lineage>
</organism>
<dbReference type="AlphaFoldDB" id="A0A6S7J0C8"/>
<dbReference type="PROSITE" id="PS50948">
    <property type="entry name" value="PAN"/>
    <property type="match status" value="1"/>
</dbReference>
<feature type="non-terminal residue" evidence="1">
    <location>
        <position position="1"/>
    </location>
</feature>
<dbReference type="Pfam" id="PF00024">
    <property type="entry name" value="PAN_1"/>
    <property type="match status" value="1"/>
</dbReference>
<dbReference type="CDD" id="cd00087">
    <property type="entry name" value="FReD"/>
    <property type="match status" value="1"/>
</dbReference>
<dbReference type="EMBL" id="CACRXK020007009">
    <property type="protein sequence ID" value="CAB4011041.1"/>
    <property type="molecule type" value="Genomic_DNA"/>
</dbReference>
<dbReference type="InterPro" id="IPR002181">
    <property type="entry name" value="Fibrinogen_a/b/g_C_dom"/>
</dbReference>
<dbReference type="InterPro" id="IPR036056">
    <property type="entry name" value="Fibrinogen-like_C"/>
</dbReference>
<dbReference type="Gene3D" id="3.90.215.10">
    <property type="entry name" value="Gamma Fibrinogen, chain A, domain 1"/>
    <property type="match status" value="1"/>
</dbReference>
<sequence length="279" mass="31067">MIKILTKYITINGKKLKAGGAVVFCCDKLLTLYFLFPKGGELSETDVISSLNVDSQLQCSHECLTEPGCISFNYRSQTTADTSRQVNCQLSNKTRDEIITEDGQWMFYQDLQTLKNESYVGENSDTNTNSAVGANCADLFESGVGNDGVYTIDPDGQGSFEVRCESGGWTVIQRRLDGSVDFFLDWSQYKSGFGDFNGEFWLGLDKIHRLTKSGLKKLRIDLMDFNNAQVYAQYTTFKISDEANRYTLNVAGYSGNAGDSLAYHNGHKFSTKDKDNTGN</sequence>
<evidence type="ECO:0000313" key="2">
    <source>
        <dbReference type="Proteomes" id="UP001152795"/>
    </source>
</evidence>
<reference evidence="1" key="1">
    <citation type="submission" date="2020-04" db="EMBL/GenBank/DDBJ databases">
        <authorList>
            <person name="Alioto T."/>
            <person name="Alioto T."/>
            <person name="Gomez Garrido J."/>
        </authorList>
    </citation>
    <scope>NUCLEOTIDE SEQUENCE</scope>
    <source>
        <strain evidence="1">A484AB</strain>
    </source>
</reference>
<dbReference type="Gene3D" id="3.50.4.10">
    <property type="entry name" value="Hepatocyte Growth Factor"/>
    <property type="match status" value="1"/>
</dbReference>
<dbReference type="SMART" id="SM00186">
    <property type="entry name" value="FBG"/>
    <property type="match status" value="1"/>
</dbReference>
<name>A0A6S7J0C8_PARCT</name>
<dbReference type="OrthoDB" id="7972392at2759"/>
<dbReference type="InterPro" id="IPR050373">
    <property type="entry name" value="Fibrinogen_C-term_domain"/>
</dbReference>
<accession>A0A6S7J0C8</accession>
<dbReference type="SUPFAM" id="SSF56496">
    <property type="entry name" value="Fibrinogen C-terminal domain-like"/>
    <property type="match status" value="1"/>
</dbReference>
<evidence type="ECO:0000313" key="1">
    <source>
        <dbReference type="EMBL" id="CAB4011041.1"/>
    </source>
</evidence>
<dbReference type="GO" id="GO:0005615">
    <property type="term" value="C:extracellular space"/>
    <property type="evidence" value="ECO:0007669"/>
    <property type="project" value="TreeGrafter"/>
</dbReference>
<dbReference type="PANTHER" id="PTHR19143">
    <property type="entry name" value="FIBRINOGEN/TENASCIN/ANGIOPOEITIN"/>
    <property type="match status" value="1"/>
</dbReference>
<proteinExistence type="predicted"/>
<dbReference type="PROSITE" id="PS51406">
    <property type="entry name" value="FIBRINOGEN_C_2"/>
    <property type="match status" value="1"/>
</dbReference>
<gene>
    <name evidence="1" type="ORF">PACLA_8A038293</name>
</gene>
<dbReference type="InterPro" id="IPR003609">
    <property type="entry name" value="Pan_app"/>
</dbReference>
<comment type="caution">
    <text evidence="1">The sequence shown here is derived from an EMBL/GenBank/DDBJ whole genome shotgun (WGS) entry which is preliminary data.</text>
</comment>
<dbReference type="Proteomes" id="UP001152795">
    <property type="component" value="Unassembled WGS sequence"/>
</dbReference>